<dbReference type="InterPro" id="IPR020013">
    <property type="entry name" value="Flagellar_FlgE/F/G"/>
</dbReference>
<feature type="domain" description="Flagellar hook protein FlgE/F/G-like D1" evidence="9">
    <location>
        <begin position="88"/>
        <end position="149"/>
    </location>
</feature>
<dbReference type="InterPro" id="IPR010930">
    <property type="entry name" value="Flg_bb/hook_C_dom"/>
</dbReference>
<evidence type="ECO:0000259" key="7">
    <source>
        <dbReference type="Pfam" id="PF06429"/>
    </source>
</evidence>
<evidence type="ECO:0000256" key="1">
    <source>
        <dbReference type="ARBA" id="ARBA00004117"/>
    </source>
</evidence>
<evidence type="ECO:0000259" key="9">
    <source>
        <dbReference type="Pfam" id="PF22692"/>
    </source>
</evidence>
<feature type="domain" description="Flagellar basal-body/hook protein C-terminal" evidence="7">
    <location>
        <begin position="503"/>
        <end position="545"/>
    </location>
</feature>
<keyword evidence="11" id="KW-1185">Reference proteome</keyword>
<gene>
    <name evidence="10" type="primary">flgE_1</name>
    <name evidence="10" type="ORF">DSM101010T_21390</name>
</gene>
<dbReference type="EMBL" id="BLVO01000013">
    <property type="protein sequence ID" value="GFM33774.1"/>
    <property type="molecule type" value="Genomic_DNA"/>
</dbReference>
<evidence type="ECO:0000259" key="6">
    <source>
        <dbReference type="Pfam" id="PF00460"/>
    </source>
</evidence>
<dbReference type="RefSeq" id="WP_174405405.1">
    <property type="nucleotide sequence ID" value="NZ_BLVO01000013.1"/>
</dbReference>
<accession>A0A7J0BL25</accession>
<dbReference type="InterPro" id="IPR037925">
    <property type="entry name" value="FlgE/F/G-like"/>
</dbReference>
<evidence type="ECO:0000256" key="3">
    <source>
        <dbReference type="ARBA" id="ARBA00019015"/>
    </source>
</evidence>
<proteinExistence type="inferred from homology"/>
<dbReference type="AlphaFoldDB" id="A0A7J0BL25"/>
<feature type="domain" description="Flagellar hook protein FlgE D2" evidence="8">
    <location>
        <begin position="213"/>
        <end position="429"/>
    </location>
</feature>
<keyword evidence="10" id="KW-0969">Cilium</keyword>
<sequence>MSLTASMWTGISGLLAHGEKMNVLGNNIANVNTVGFKGSRMDFEDFINQDVNSAAGVTQVGRGVAIGAIYGDFSQGAFETTTEATDLAIGGKGFFQVKVKDEESVYYTRAGNFRFDKDGYLVDPHGYVLQGWQIQTPRPSLATSSTQVTSTSSSIKGSGVPTDIRLEGFTCEPKHTSNVTMITNLDARDGGDKASNDADPFFAMFSQWNGLDNPPIGQNSFAYQSTLRVYDEGGTAHNLTVYFDQVAADTVSGAASGKRYWEYMVTVEPGEDGRVFNGTKVSTTSSAGVLMTGTLTFDSSGQLVDQSAYTIKSNAGTDLKQLSNWAPTTYSTNGYPLFTANFSGLSNASFVTPGLSTNVTGSLMELNLGLKYTSTSAGLVNGGAGQTAATIGSNAGNLMSLGSNVERQSSATTSFAGASSTLLQSQDGYTFGFLQNVTVDRDGIMRGRYSNGIILDLYQITLYDFQSEHNLRREGGNLFSATRDSGEALPGPANNNGLGAVYSNSLEQSNVDLAKEFVQMITTQRGFQANSKVITTTDTMLNEVIGMKR</sequence>
<dbReference type="Gene3D" id="2.60.98.20">
    <property type="entry name" value="Flagellar hook protein FlgE"/>
    <property type="match status" value="1"/>
</dbReference>
<name>A0A7J0BL25_9BACT</name>
<comment type="subcellular location">
    <subcellularLocation>
        <location evidence="1 5">Bacterial flagellum basal body</location>
    </subcellularLocation>
</comment>
<evidence type="ECO:0000256" key="4">
    <source>
        <dbReference type="ARBA" id="ARBA00023143"/>
    </source>
</evidence>
<dbReference type="GO" id="GO:0071978">
    <property type="term" value="P:bacterial-type flagellum-dependent swarming motility"/>
    <property type="evidence" value="ECO:0007669"/>
    <property type="project" value="TreeGrafter"/>
</dbReference>
<dbReference type="InterPro" id="IPR053967">
    <property type="entry name" value="LlgE_F_G-like_D1"/>
</dbReference>
<comment type="caution">
    <text evidence="10">The sequence shown here is derived from an EMBL/GenBank/DDBJ whole genome shotgun (WGS) entry which is preliminary data.</text>
</comment>
<dbReference type="Pfam" id="PF07559">
    <property type="entry name" value="FlgE_D2"/>
    <property type="match status" value="1"/>
</dbReference>
<dbReference type="SUPFAM" id="SSF117143">
    <property type="entry name" value="Flagellar hook protein flgE"/>
    <property type="match status" value="1"/>
</dbReference>
<dbReference type="PANTHER" id="PTHR30435">
    <property type="entry name" value="FLAGELLAR PROTEIN"/>
    <property type="match status" value="1"/>
</dbReference>
<dbReference type="InterPro" id="IPR001444">
    <property type="entry name" value="Flag_bb_rod_N"/>
</dbReference>
<evidence type="ECO:0000313" key="11">
    <source>
        <dbReference type="Proteomes" id="UP000503840"/>
    </source>
</evidence>
<keyword evidence="10" id="KW-0282">Flagellum</keyword>
<comment type="function">
    <text evidence="5">A flexible structure which links the flagellar filament to the drive apparatus in the basal body.</text>
</comment>
<evidence type="ECO:0000313" key="10">
    <source>
        <dbReference type="EMBL" id="GFM33774.1"/>
    </source>
</evidence>
<dbReference type="InterPro" id="IPR037058">
    <property type="entry name" value="Falgellar_hook_FlgE_sf"/>
</dbReference>
<dbReference type="PROSITE" id="PS00588">
    <property type="entry name" value="FLAGELLA_BB_ROD"/>
    <property type="match status" value="1"/>
</dbReference>
<dbReference type="Pfam" id="PF00460">
    <property type="entry name" value="Flg_bb_rod"/>
    <property type="match status" value="1"/>
</dbReference>
<dbReference type="Pfam" id="PF06429">
    <property type="entry name" value="Flg_bbr_C"/>
    <property type="match status" value="1"/>
</dbReference>
<evidence type="ECO:0000256" key="5">
    <source>
        <dbReference type="RuleBase" id="RU362116"/>
    </source>
</evidence>
<dbReference type="GO" id="GO:0005829">
    <property type="term" value="C:cytosol"/>
    <property type="evidence" value="ECO:0007669"/>
    <property type="project" value="TreeGrafter"/>
</dbReference>
<keyword evidence="4 5" id="KW-0975">Bacterial flagellum</keyword>
<evidence type="ECO:0000259" key="8">
    <source>
        <dbReference type="Pfam" id="PF07559"/>
    </source>
</evidence>
<comment type="similarity">
    <text evidence="2 5">Belongs to the flagella basal body rod proteins family.</text>
</comment>
<dbReference type="InterPro" id="IPR011491">
    <property type="entry name" value="FlgE_D2"/>
</dbReference>
<dbReference type="InterPro" id="IPR019776">
    <property type="entry name" value="Flagellar_basal_body_rod_CS"/>
</dbReference>
<dbReference type="PANTHER" id="PTHR30435:SF1">
    <property type="entry name" value="FLAGELLAR HOOK PROTEIN FLGE"/>
    <property type="match status" value="1"/>
</dbReference>
<evidence type="ECO:0000256" key="2">
    <source>
        <dbReference type="ARBA" id="ARBA00009677"/>
    </source>
</evidence>
<dbReference type="NCBIfam" id="TIGR03506">
    <property type="entry name" value="FlgEFG_subfam"/>
    <property type="match status" value="2"/>
</dbReference>
<dbReference type="Pfam" id="PF22692">
    <property type="entry name" value="LlgE_F_G_D1"/>
    <property type="match status" value="1"/>
</dbReference>
<reference evidence="10 11" key="1">
    <citation type="submission" date="2020-05" db="EMBL/GenBank/DDBJ databases">
        <title>Draft genome sequence of Desulfovibrio sp. strain HN2T.</title>
        <authorList>
            <person name="Ueno A."/>
            <person name="Tamazawa S."/>
            <person name="Tamamura S."/>
            <person name="Murakami T."/>
            <person name="Kiyama T."/>
            <person name="Inomata H."/>
            <person name="Amano Y."/>
            <person name="Miyakawa K."/>
            <person name="Tamaki H."/>
            <person name="Naganuma T."/>
            <person name="Kaneko K."/>
        </authorList>
    </citation>
    <scope>NUCLEOTIDE SEQUENCE [LARGE SCALE GENOMIC DNA]</scope>
    <source>
        <strain evidence="10 11">HN2</strain>
    </source>
</reference>
<dbReference type="GO" id="GO:0009424">
    <property type="term" value="C:bacterial-type flagellum hook"/>
    <property type="evidence" value="ECO:0007669"/>
    <property type="project" value="TreeGrafter"/>
</dbReference>
<feature type="domain" description="Flagellar basal body rod protein N-terminal" evidence="6">
    <location>
        <begin position="9"/>
        <end position="37"/>
    </location>
</feature>
<keyword evidence="10" id="KW-0966">Cell projection</keyword>
<organism evidence="10 11">
    <name type="scientific">Desulfovibrio subterraneus</name>
    <dbReference type="NCBI Taxonomy" id="2718620"/>
    <lineage>
        <taxon>Bacteria</taxon>
        <taxon>Pseudomonadati</taxon>
        <taxon>Thermodesulfobacteriota</taxon>
        <taxon>Desulfovibrionia</taxon>
        <taxon>Desulfovibrionales</taxon>
        <taxon>Desulfovibrionaceae</taxon>
        <taxon>Desulfovibrio</taxon>
    </lineage>
</organism>
<dbReference type="GO" id="GO:0009425">
    <property type="term" value="C:bacterial-type flagellum basal body"/>
    <property type="evidence" value="ECO:0007669"/>
    <property type="project" value="UniProtKB-SubCell"/>
</dbReference>
<protein>
    <recommendedName>
        <fullName evidence="3 5">Flagellar hook protein FlgE</fullName>
    </recommendedName>
</protein>
<dbReference type="Proteomes" id="UP000503840">
    <property type="component" value="Unassembled WGS sequence"/>
</dbReference>